<keyword evidence="4 9" id="KW-0378">Hydrolase</keyword>
<dbReference type="InterPro" id="IPR033121">
    <property type="entry name" value="PEPTIDASE_A1"/>
</dbReference>
<evidence type="ECO:0000256" key="3">
    <source>
        <dbReference type="ARBA" id="ARBA00022750"/>
    </source>
</evidence>
<evidence type="ECO:0000256" key="7">
    <source>
        <dbReference type="SAM" id="SignalP"/>
    </source>
</evidence>
<feature type="signal peptide" evidence="7">
    <location>
        <begin position="1"/>
        <end position="26"/>
    </location>
</feature>
<name>A0A2P6RBB1_ROSCH</name>
<dbReference type="GO" id="GO:0006508">
    <property type="term" value="P:proteolysis"/>
    <property type="evidence" value="ECO:0007669"/>
    <property type="project" value="UniProtKB-KW"/>
</dbReference>
<dbReference type="Gene3D" id="2.40.70.10">
    <property type="entry name" value="Acid Proteases"/>
    <property type="match status" value="2"/>
</dbReference>
<dbReference type="FunFam" id="2.40.70.10:FF:000018">
    <property type="entry name" value="Aspartic proteinase-like protein 2"/>
    <property type="match status" value="1"/>
</dbReference>
<feature type="domain" description="Peptidase A1" evidence="8">
    <location>
        <begin position="91"/>
        <end position="444"/>
    </location>
</feature>
<dbReference type="CDD" id="cd05476">
    <property type="entry name" value="pepsin_A_like_plant"/>
    <property type="match status" value="1"/>
</dbReference>
<dbReference type="FunFam" id="2.40.70.10:FF:000020">
    <property type="entry name" value="Aspartic proteinase-like protein 2"/>
    <property type="match status" value="1"/>
</dbReference>
<keyword evidence="7" id="KW-0732">Signal</keyword>
<dbReference type="Pfam" id="PF14543">
    <property type="entry name" value="TAXi_N"/>
    <property type="match status" value="1"/>
</dbReference>
<dbReference type="Proteomes" id="UP000238479">
    <property type="component" value="Chromosome 3"/>
</dbReference>
<evidence type="ECO:0000256" key="4">
    <source>
        <dbReference type="ARBA" id="ARBA00022801"/>
    </source>
</evidence>
<evidence type="ECO:0000313" key="10">
    <source>
        <dbReference type="Proteomes" id="UP000238479"/>
    </source>
</evidence>
<dbReference type="Gramene" id="PRQ43714">
    <property type="protein sequence ID" value="PRQ43714"/>
    <property type="gene ID" value="RchiOBHm_Chr3g0471401"/>
</dbReference>
<dbReference type="SUPFAM" id="SSF50630">
    <property type="entry name" value="Acid proteases"/>
    <property type="match status" value="1"/>
</dbReference>
<evidence type="ECO:0000256" key="1">
    <source>
        <dbReference type="ARBA" id="ARBA00007447"/>
    </source>
</evidence>
<dbReference type="OMA" id="SRTKPCF"/>
<keyword evidence="3" id="KW-0064">Aspartyl protease</keyword>
<dbReference type="InterPro" id="IPR032861">
    <property type="entry name" value="TAXi_N"/>
</dbReference>
<keyword evidence="5" id="KW-0325">Glycoprotein</keyword>
<evidence type="ECO:0000256" key="5">
    <source>
        <dbReference type="ARBA" id="ARBA00023180"/>
    </source>
</evidence>
<dbReference type="STRING" id="74649.A0A2P6RBB1"/>
<sequence length="503" mass="53449">MRASLAPILALLALLTSPSLLPSAAATTTAAAATFLALHRAFPPTHHRVQLDRLRARDRARHSRLLQNVVVGGVVDFSVAGSSDPYLVGLYFTKVKLGSPPKEYNVQIDTGSDILWITCNSCSNCPQTSGLGIQLNLYDSGSSSTAGQISCSDPICSSAVQTSATECSESNQCSYTFQYGDGSGTSGVYVSDALYFDMILEQSFMANSSAAIVFGCSTYQSGDLTKTDKAVDGIFGFGQGALSVISQLSYRGITPKVFSHCLKGDGNGGGILVLGEILEPSIVYSPLVPSQPHYNLNLQSIAVNGQLLPIDPIAFTTSNSRGTIVDSGTTLTYLVEEAYDPFVSAITSAVSQSATPLISKGNQCYLVSNSLAEVFPPVSLNFAAGASMVLKPEEYLVHTGFIEGAAMWCIGFQKVQGGVTILGDLVLKDKIFVYDLARQRVGWANYDCSLSVNVSVTTSKDEFINAGQLSKSNASRDTLFKLLTTGIMVVLLHVLVLVDFHLL</sequence>
<dbReference type="EC" id="3.4.23.12" evidence="9"/>
<evidence type="ECO:0000256" key="6">
    <source>
        <dbReference type="PIRSR" id="PIRSR601461-1"/>
    </source>
</evidence>
<dbReference type="PANTHER" id="PTHR13683:SF875">
    <property type="entry name" value="EUKARYOTIC ASPARTYL PROTEASE FAMILY PROTEIN"/>
    <property type="match status" value="1"/>
</dbReference>
<dbReference type="PROSITE" id="PS51767">
    <property type="entry name" value="PEPTIDASE_A1"/>
    <property type="match status" value="1"/>
</dbReference>
<keyword evidence="2" id="KW-0645">Protease</keyword>
<feature type="active site" evidence="6">
    <location>
        <position position="326"/>
    </location>
</feature>
<reference evidence="9 10" key="1">
    <citation type="journal article" date="2018" name="Nat. Genet.">
        <title>The Rosa genome provides new insights in the design of modern roses.</title>
        <authorList>
            <person name="Bendahmane M."/>
        </authorList>
    </citation>
    <scope>NUCLEOTIDE SEQUENCE [LARGE SCALE GENOMIC DNA]</scope>
    <source>
        <strain evidence="10">cv. Old Blush</strain>
    </source>
</reference>
<dbReference type="InterPro" id="IPR034161">
    <property type="entry name" value="Pepsin-like_plant"/>
</dbReference>
<accession>A0A2P6RBB1</accession>
<dbReference type="InterPro" id="IPR032799">
    <property type="entry name" value="TAXi_C"/>
</dbReference>
<dbReference type="GO" id="GO:0004190">
    <property type="term" value="F:aspartic-type endopeptidase activity"/>
    <property type="evidence" value="ECO:0007669"/>
    <property type="project" value="UniProtKB-KW"/>
</dbReference>
<proteinExistence type="inferred from homology"/>
<feature type="active site" evidence="6">
    <location>
        <position position="109"/>
    </location>
</feature>
<dbReference type="AlphaFoldDB" id="A0A2P6RBB1"/>
<comment type="caution">
    <text evidence="9">The sequence shown here is derived from an EMBL/GenBank/DDBJ whole genome shotgun (WGS) entry which is preliminary data.</text>
</comment>
<evidence type="ECO:0000259" key="8">
    <source>
        <dbReference type="PROSITE" id="PS51767"/>
    </source>
</evidence>
<dbReference type="PRINTS" id="PR00792">
    <property type="entry name" value="PEPSIN"/>
</dbReference>
<dbReference type="EMBL" id="PDCK01000041">
    <property type="protein sequence ID" value="PRQ43714.1"/>
    <property type="molecule type" value="Genomic_DNA"/>
</dbReference>
<dbReference type="InterPro" id="IPR001461">
    <property type="entry name" value="Aspartic_peptidase_A1"/>
</dbReference>
<dbReference type="Pfam" id="PF14541">
    <property type="entry name" value="TAXi_C"/>
    <property type="match status" value="1"/>
</dbReference>
<evidence type="ECO:0000256" key="2">
    <source>
        <dbReference type="ARBA" id="ARBA00022670"/>
    </source>
</evidence>
<organism evidence="9 10">
    <name type="scientific">Rosa chinensis</name>
    <name type="common">China rose</name>
    <dbReference type="NCBI Taxonomy" id="74649"/>
    <lineage>
        <taxon>Eukaryota</taxon>
        <taxon>Viridiplantae</taxon>
        <taxon>Streptophyta</taxon>
        <taxon>Embryophyta</taxon>
        <taxon>Tracheophyta</taxon>
        <taxon>Spermatophyta</taxon>
        <taxon>Magnoliopsida</taxon>
        <taxon>eudicotyledons</taxon>
        <taxon>Gunneridae</taxon>
        <taxon>Pentapetalae</taxon>
        <taxon>rosids</taxon>
        <taxon>fabids</taxon>
        <taxon>Rosales</taxon>
        <taxon>Rosaceae</taxon>
        <taxon>Rosoideae</taxon>
        <taxon>Rosoideae incertae sedis</taxon>
        <taxon>Rosa</taxon>
    </lineage>
</organism>
<dbReference type="PANTHER" id="PTHR13683">
    <property type="entry name" value="ASPARTYL PROTEASES"/>
    <property type="match status" value="1"/>
</dbReference>
<dbReference type="InterPro" id="IPR021109">
    <property type="entry name" value="Peptidase_aspartic_dom_sf"/>
</dbReference>
<comment type="similarity">
    <text evidence="1">Belongs to the peptidase A1 family.</text>
</comment>
<keyword evidence="10" id="KW-1185">Reference proteome</keyword>
<gene>
    <name evidence="9" type="ORF">RchiOBHm_Chr3g0471401</name>
</gene>
<protein>
    <submittedName>
        <fullName evidence="9">Putative nepenthesin</fullName>
        <ecNumber evidence="9">3.4.23.12</ecNumber>
    </submittedName>
</protein>
<evidence type="ECO:0000313" key="9">
    <source>
        <dbReference type="EMBL" id="PRQ43714.1"/>
    </source>
</evidence>
<feature type="chain" id="PRO_5015105487" evidence="7">
    <location>
        <begin position="27"/>
        <end position="503"/>
    </location>
</feature>